<proteinExistence type="predicted"/>
<sequence length="339" mass="36895">MYNWGSRTGMSAVDQILSHMLSRATVDDVVVDDDSNDADALRIWQQRASHAKTQYPAQQSQGNQRDLAARRLRSRGPLWWDRYLQGFVNAERSGEEVGVALGDGGDSVGKQGCQQVADPAAAMQYGVALGPVVLRGSDIGDIPTEYRVTDLRKGEQPVIGTYVDPRITPGFRYRVRCLGGALWQFDGEPRLLTHVGCGYGKRLSFGCRGDVERFYSDNATAGYAFVVCCLRRGDAFTVHDEVGRAVAAATVVDGDAVGQTEEVSCFADAERVEKRVEVSFSCDLSFAAPRGRLRPLYADAHAIPLRGVATVVKTAREACVVSVTGVVVPLLGRCFLLRE</sequence>
<evidence type="ECO:0000313" key="2">
    <source>
        <dbReference type="RefSeq" id="XP_014668807.1"/>
    </source>
</evidence>
<gene>
    <name evidence="2" type="primary">LOC106810056</name>
</gene>
<protein>
    <submittedName>
        <fullName evidence="2">Uncharacterized protein LOC106810056</fullName>
    </submittedName>
</protein>
<dbReference type="Proteomes" id="UP000695022">
    <property type="component" value="Unplaced"/>
</dbReference>
<organism evidence="1 2">
    <name type="scientific">Priapulus caudatus</name>
    <name type="common">Priapulid worm</name>
    <dbReference type="NCBI Taxonomy" id="37621"/>
    <lineage>
        <taxon>Eukaryota</taxon>
        <taxon>Metazoa</taxon>
        <taxon>Ecdysozoa</taxon>
        <taxon>Scalidophora</taxon>
        <taxon>Priapulida</taxon>
        <taxon>Priapulimorpha</taxon>
        <taxon>Priapulimorphida</taxon>
        <taxon>Priapulidae</taxon>
        <taxon>Priapulus</taxon>
    </lineage>
</organism>
<name>A0ABM1E9D6_PRICU</name>
<keyword evidence="1" id="KW-1185">Reference proteome</keyword>
<dbReference type="RefSeq" id="XP_014668807.1">
    <property type="nucleotide sequence ID" value="XM_014813321.1"/>
</dbReference>
<dbReference type="GeneID" id="106810056"/>
<reference evidence="2" key="1">
    <citation type="submission" date="2025-08" db="UniProtKB">
        <authorList>
            <consortium name="RefSeq"/>
        </authorList>
    </citation>
    <scope>IDENTIFICATION</scope>
</reference>
<evidence type="ECO:0000313" key="1">
    <source>
        <dbReference type="Proteomes" id="UP000695022"/>
    </source>
</evidence>
<accession>A0ABM1E9D6</accession>